<dbReference type="SUPFAM" id="SSF56112">
    <property type="entry name" value="Protein kinase-like (PK-like)"/>
    <property type="match status" value="1"/>
</dbReference>
<evidence type="ECO:0000256" key="7">
    <source>
        <dbReference type="PROSITE-ProRule" id="PRU10141"/>
    </source>
</evidence>
<feature type="transmembrane region" description="Helical" evidence="8">
    <location>
        <begin position="46"/>
        <end position="71"/>
    </location>
</feature>
<sequence length="475" mass="53203">MFLDSIIQIKQQIITRTQESIRLVPVVTRKPKVFRHWLLASHKPQIFIVALFILIPFAILPLMDLLLSQVFSPVTQDVLFGLFSSEEESPYLSGALIFSHWVIWVVAVSAAIYLYLRYIPVALEQAHEIASDKERQADNLISTNPSQSVLLYDAAQEWVVDIRAESALTTKIDSLNMKMRQFSSDEASSELSPDAAATIVLTENIAETEKALIADRYQVIKELGAGAMGTVYLADDTRLNRQVALKQLSPLLSADKQQLARFRQEALALARFSHPNIVQVYDFIEWNNLFLIAIELVDGGDLEEKLSATLPLALDKVIKLMLQMSEALAYAHEHGVIHRDLKPANILLSNKGDAKITDFGISKLVQSSVLTQVNTVMGSPAYMSPEQANGDDTDERTDIYSLGIVFYQMICGERPFQGDAQSIIAQHLTKIPPDLSVKCKKIPAGLNEMVHKMLEKKPQDRFQSIVEVIELLKKF</sequence>
<dbReference type="InterPro" id="IPR000719">
    <property type="entry name" value="Prot_kinase_dom"/>
</dbReference>
<keyword evidence="2" id="KW-0723">Serine/threonine-protein kinase</keyword>
<dbReference type="Pfam" id="PF00069">
    <property type="entry name" value="Pkinase"/>
    <property type="match status" value="1"/>
</dbReference>
<dbReference type="PANTHER" id="PTHR43289:SF6">
    <property type="entry name" value="SERINE_THREONINE-PROTEIN KINASE NEKL-3"/>
    <property type="match status" value="1"/>
</dbReference>
<dbReference type="InterPro" id="IPR008271">
    <property type="entry name" value="Ser/Thr_kinase_AS"/>
</dbReference>
<dbReference type="CDD" id="cd14014">
    <property type="entry name" value="STKc_PknB_like"/>
    <property type="match status" value="1"/>
</dbReference>
<keyword evidence="3" id="KW-0808">Transferase</keyword>
<dbReference type="FunFam" id="1.10.510.10:FF:000021">
    <property type="entry name" value="Serine/threonine protein kinase"/>
    <property type="match status" value="1"/>
</dbReference>
<comment type="caution">
    <text evidence="10">The sequence shown here is derived from an EMBL/GenBank/DDBJ whole genome shotgun (WGS) entry which is preliminary data.</text>
</comment>
<gene>
    <name evidence="10" type="ORF">DIZ80_07855</name>
</gene>
<dbReference type="AlphaFoldDB" id="A0A370DGJ6"/>
<evidence type="ECO:0000259" key="9">
    <source>
        <dbReference type="PROSITE" id="PS50011"/>
    </source>
</evidence>
<organism evidence="10 11">
    <name type="scientific">endosymbiont of Galathealinum brachiosum</name>
    <dbReference type="NCBI Taxonomy" id="2200906"/>
    <lineage>
        <taxon>Bacteria</taxon>
        <taxon>Pseudomonadati</taxon>
        <taxon>Pseudomonadota</taxon>
        <taxon>Gammaproteobacteria</taxon>
        <taxon>sulfur-oxidizing symbionts</taxon>
    </lineage>
</organism>
<reference evidence="10 11" key="1">
    <citation type="journal article" date="2018" name="ISME J.">
        <title>Endosymbiont genomes yield clues of tubeworm success.</title>
        <authorList>
            <person name="Li Y."/>
            <person name="Liles M.R."/>
            <person name="Halanych K.M."/>
        </authorList>
    </citation>
    <scope>NUCLEOTIDE SEQUENCE [LARGE SCALE GENOMIC DNA]</scope>
    <source>
        <strain evidence="10">A1464</strain>
    </source>
</reference>
<evidence type="ECO:0000256" key="5">
    <source>
        <dbReference type="ARBA" id="ARBA00022777"/>
    </source>
</evidence>
<name>A0A370DGJ6_9GAMM</name>
<feature type="binding site" evidence="7">
    <location>
        <position position="246"/>
    </location>
    <ligand>
        <name>ATP</name>
        <dbReference type="ChEBI" id="CHEBI:30616"/>
    </ligand>
</feature>
<dbReference type="PANTHER" id="PTHR43289">
    <property type="entry name" value="MITOGEN-ACTIVATED PROTEIN KINASE KINASE KINASE 20-RELATED"/>
    <property type="match status" value="1"/>
</dbReference>
<dbReference type="SMART" id="SM00220">
    <property type="entry name" value="S_TKc"/>
    <property type="match status" value="1"/>
</dbReference>
<dbReference type="PROSITE" id="PS00107">
    <property type="entry name" value="PROTEIN_KINASE_ATP"/>
    <property type="match status" value="1"/>
</dbReference>
<evidence type="ECO:0000256" key="8">
    <source>
        <dbReference type="SAM" id="Phobius"/>
    </source>
</evidence>
<dbReference type="GO" id="GO:0005524">
    <property type="term" value="F:ATP binding"/>
    <property type="evidence" value="ECO:0007669"/>
    <property type="project" value="UniProtKB-UniRule"/>
</dbReference>
<evidence type="ECO:0000313" key="11">
    <source>
        <dbReference type="Proteomes" id="UP000254266"/>
    </source>
</evidence>
<accession>A0A370DGJ6</accession>
<keyword evidence="8" id="KW-0472">Membrane</keyword>
<dbReference type="PROSITE" id="PS00108">
    <property type="entry name" value="PROTEIN_KINASE_ST"/>
    <property type="match status" value="1"/>
</dbReference>
<dbReference type="Gene3D" id="3.30.200.20">
    <property type="entry name" value="Phosphorylase Kinase, domain 1"/>
    <property type="match status" value="1"/>
</dbReference>
<dbReference type="Gene3D" id="1.10.510.10">
    <property type="entry name" value="Transferase(Phosphotransferase) domain 1"/>
    <property type="match status" value="1"/>
</dbReference>
<keyword evidence="11" id="KW-1185">Reference proteome</keyword>
<dbReference type="Proteomes" id="UP000254266">
    <property type="component" value="Unassembled WGS sequence"/>
</dbReference>
<dbReference type="InterPro" id="IPR017441">
    <property type="entry name" value="Protein_kinase_ATP_BS"/>
</dbReference>
<feature type="transmembrane region" description="Helical" evidence="8">
    <location>
        <begin position="91"/>
        <end position="116"/>
    </location>
</feature>
<evidence type="ECO:0000256" key="2">
    <source>
        <dbReference type="ARBA" id="ARBA00022527"/>
    </source>
</evidence>
<keyword evidence="5" id="KW-0418">Kinase</keyword>
<keyword evidence="6 7" id="KW-0067">ATP-binding</keyword>
<feature type="domain" description="Protein kinase" evidence="9">
    <location>
        <begin position="217"/>
        <end position="475"/>
    </location>
</feature>
<dbReference type="PROSITE" id="PS50011">
    <property type="entry name" value="PROTEIN_KINASE_DOM"/>
    <property type="match status" value="1"/>
</dbReference>
<keyword evidence="8" id="KW-0812">Transmembrane</keyword>
<evidence type="ECO:0000313" key="10">
    <source>
        <dbReference type="EMBL" id="RDH84039.1"/>
    </source>
</evidence>
<dbReference type="GO" id="GO:0004674">
    <property type="term" value="F:protein serine/threonine kinase activity"/>
    <property type="evidence" value="ECO:0007669"/>
    <property type="project" value="UniProtKB-KW"/>
</dbReference>
<keyword evidence="4 7" id="KW-0547">Nucleotide-binding</keyword>
<protein>
    <recommendedName>
        <fullName evidence="1">non-specific serine/threonine protein kinase</fullName>
        <ecNumber evidence="1">2.7.11.1</ecNumber>
    </recommendedName>
</protein>
<keyword evidence="8" id="KW-1133">Transmembrane helix</keyword>
<evidence type="ECO:0000256" key="1">
    <source>
        <dbReference type="ARBA" id="ARBA00012513"/>
    </source>
</evidence>
<evidence type="ECO:0000256" key="3">
    <source>
        <dbReference type="ARBA" id="ARBA00022679"/>
    </source>
</evidence>
<dbReference type="EC" id="2.7.11.1" evidence="1"/>
<dbReference type="InterPro" id="IPR011009">
    <property type="entry name" value="Kinase-like_dom_sf"/>
</dbReference>
<evidence type="ECO:0000256" key="6">
    <source>
        <dbReference type="ARBA" id="ARBA00022840"/>
    </source>
</evidence>
<dbReference type="EMBL" id="QFXC01000008">
    <property type="protein sequence ID" value="RDH84039.1"/>
    <property type="molecule type" value="Genomic_DNA"/>
</dbReference>
<evidence type="ECO:0000256" key="4">
    <source>
        <dbReference type="ARBA" id="ARBA00022741"/>
    </source>
</evidence>
<proteinExistence type="predicted"/>